<evidence type="ECO:0000256" key="5">
    <source>
        <dbReference type="ARBA" id="ARBA00023157"/>
    </source>
</evidence>
<dbReference type="GO" id="GO:0006508">
    <property type="term" value="P:proteolysis"/>
    <property type="evidence" value="ECO:0007669"/>
    <property type="project" value="UniProtKB-KW"/>
</dbReference>
<dbReference type="PANTHER" id="PTHR24276">
    <property type="entry name" value="POLYSERASE-RELATED"/>
    <property type="match status" value="1"/>
</dbReference>
<dbReference type="PROSITE" id="PS00134">
    <property type="entry name" value="TRYPSIN_HIS"/>
    <property type="match status" value="1"/>
</dbReference>
<dbReference type="InterPro" id="IPR001254">
    <property type="entry name" value="Trypsin_dom"/>
</dbReference>
<dbReference type="SUPFAM" id="SSF50494">
    <property type="entry name" value="Trypsin-like serine proteases"/>
    <property type="match status" value="1"/>
</dbReference>
<dbReference type="EMBL" id="JASPKZ010000852">
    <property type="protein sequence ID" value="KAJ9598922.1"/>
    <property type="molecule type" value="Genomic_DNA"/>
</dbReference>
<dbReference type="InterPro" id="IPR043504">
    <property type="entry name" value="Peptidase_S1_PA_chymotrypsin"/>
</dbReference>
<organism evidence="9 10">
    <name type="scientific">Diploptera punctata</name>
    <name type="common">Pacific beetle cockroach</name>
    <dbReference type="NCBI Taxonomy" id="6984"/>
    <lineage>
        <taxon>Eukaryota</taxon>
        <taxon>Metazoa</taxon>
        <taxon>Ecdysozoa</taxon>
        <taxon>Arthropoda</taxon>
        <taxon>Hexapoda</taxon>
        <taxon>Insecta</taxon>
        <taxon>Pterygota</taxon>
        <taxon>Neoptera</taxon>
        <taxon>Polyneoptera</taxon>
        <taxon>Dictyoptera</taxon>
        <taxon>Blattodea</taxon>
        <taxon>Blaberoidea</taxon>
        <taxon>Blaberidae</taxon>
        <taxon>Diplopterinae</taxon>
        <taxon>Diploptera</taxon>
    </lineage>
</organism>
<keyword evidence="7" id="KW-0812">Transmembrane</keyword>
<dbReference type="InterPro" id="IPR050430">
    <property type="entry name" value="Peptidase_S1"/>
</dbReference>
<dbReference type="InterPro" id="IPR018114">
    <property type="entry name" value="TRYPSIN_HIS"/>
</dbReference>
<reference evidence="9" key="1">
    <citation type="journal article" date="2023" name="IScience">
        <title>Live-bearing cockroach genome reveals convergent evolutionary mechanisms linked to viviparity in insects and beyond.</title>
        <authorList>
            <person name="Fouks B."/>
            <person name="Harrison M.C."/>
            <person name="Mikhailova A.A."/>
            <person name="Marchal E."/>
            <person name="English S."/>
            <person name="Carruthers M."/>
            <person name="Jennings E.C."/>
            <person name="Chiamaka E.L."/>
            <person name="Frigard R.A."/>
            <person name="Pippel M."/>
            <person name="Attardo G.M."/>
            <person name="Benoit J.B."/>
            <person name="Bornberg-Bauer E."/>
            <person name="Tobe S.S."/>
        </authorList>
    </citation>
    <scope>NUCLEOTIDE SEQUENCE</scope>
    <source>
        <strain evidence="9">Stay&amp;Tobe</strain>
    </source>
</reference>
<keyword evidence="7" id="KW-0472">Membrane</keyword>
<evidence type="ECO:0000256" key="4">
    <source>
        <dbReference type="ARBA" id="ARBA00022825"/>
    </source>
</evidence>
<dbReference type="InterPro" id="IPR009003">
    <property type="entry name" value="Peptidase_S1_PA"/>
</dbReference>
<dbReference type="PROSITE" id="PS00135">
    <property type="entry name" value="TRYPSIN_SER"/>
    <property type="match status" value="1"/>
</dbReference>
<evidence type="ECO:0000313" key="9">
    <source>
        <dbReference type="EMBL" id="KAJ9598922.1"/>
    </source>
</evidence>
<feature type="domain" description="Peptidase S1" evidence="8">
    <location>
        <begin position="35"/>
        <end position="276"/>
    </location>
</feature>
<proteinExistence type="inferred from homology"/>
<gene>
    <name evidence="9" type="ORF">L9F63_026544</name>
</gene>
<dbReference type="Pfam" id="PF00089">
    <property type="entry name" value="Trypsin"/>
    <property type="match status" value="1"/>
</dbReference>
<evidence type="ECO:0000259" key="8">
    <source>
        <dbReference type="PROSITE" id="PS50240"/>
    </source>
</evidence>
<evidence type="ECO:0000313" key="10">
    <source>
        <dbReference type="Proteomes" id="UP001233999"/>
    </source>
</evidence>
<evidence type="ECO:0000256" key="6">
    <source>
        <dbReference type="RuleBase" id="RU363034"/>
    </source>
</evidence>
<keyword evidence="4 6" id="KW-0720">Serine protease</keyword>
<sequence length="278" mass="30419">MCSFRDQETTLDTMLRLITISLLFTICFGFKQGRIVGGHSTDITKHPYQVSLEMNGLHNCGGSIISPDWVVTAGHCVAPVNTSLIIYNPIILRVRAGSTYREKGGYLHNISKAIVHPYYREILFMGADIPEYDVAVLKVDTPFLFNDAVKPISMTHVSPSDGDAAVVTGWGVFNYTLRPGYSNKKLPSQLQALDVGIVDQQECKRELLVITDQMVCASAPETFQDACNGDSGGPLVSKGKLVGVVSWAFDLCAMTGRPEVYADVANLRKWIELVTGIA</sequence>
<comment type="caution">
    <text evidence="9">The sequence shown here is derived from an EMBL/GenBank/DDBJ whole genome shotgun (WGS) entry which is preliminary data.</text>
</comment>
<reference evidence="9" key="2">
    <citation type="submission" date="2023-05" db="EMBL/GenBank/DDBJ databases">
        <authorList>
            <person name="Fouks B."/>
        </authorList>
    </citation>
    <scope>NUCLEOTIDE SEQUENCE</scope>
    <source>
        <strain evidence="9">Stay&amp;Tobe</strain>
        <tissue evidence="9">Testes</tissue>
    </source>
</reference>
<feature type="transmembrane region" description="Helical" evidence="7">
    <location>
        <begin position="13"/>
        <end position="30"/>
    </location>
</feature>
<dbReference type="FunFam" id="2.40.10.10:FF:000034">
    <property type="entry name" value="Eupolytin"/>
    <property type="match status" value="1"/>
</dbReference>
<dbReference type="InterPro" id="IPR001314">
    <property type="entry name" value="Peptidase_S1A"/>
</dbReference>
<comment type="similarity">
    <text evidence="1">Belongs to the peptidase S1 family.</text>
</comment>
<dbReference type="CDD" id="cd00190">
    <property type="entry name" value="Tryp_SPc"/>
    <property type="match status" value="1"/>
</dbReference>
<keyword evidence="3 6" id="KW-0378">Hydrolase</keyword>
<protein>
    <recommendedName>
        <fullName evidence="8">Peptidase S1 domain-containing protein</fullName>
    </recommendedName>
</protein>
<keyword evidence="7" id="KW-1133">Transmembrane helix</keyword>
<keyword evidence="2 6" id="KW-0645">Protease</keyword>
<evidence type="ECO:0000256" key="2">
    <source>
        <dbReference type="ARBA" id="ARBA00022670"/>
    </source>
</evidence>
<dbReference type="PROSITE" id="PS50240">
    <property type="entry name" value="TRYPSIN_DOM"/>
    <property type="match status" value="1"/>
</dbReference>
<dbReference type="Proteomes" id="UP001233999">
    <property type="component" value="Unassembled WGS sequence"/>
</dbReference>
<dbReference type="PRINTS" id="PR00722">
    <property type="entry name" value="CHYMOTRYPSIN"/>
</dbReference>
<evidence type="ECO:0000256" key="1">
    <source>
        <dbReference type="ARBA" id="ARBA00007664"/>
    </source>
</evidence>
<accession>A0AAD8AIP7</accession>
<name>A0AAD8AIP7_DIPPU</name>
<keyword evidence="10" id="KW-1185">Reference proteome</keyword>
<dbReference type="AlphaFoldDB" id="A0AAD8AIP7"/>
<dbReference type="PANTHER" id="PTHR24276:SF91">
    <property type="entry name" value="AT26814P-RELATED"/>
    <property type="match status" value="1"/>
</dbReference>
<evidence type="ECO:0000256" key="3">
    <source>
        <dbReference type="ARBA" id="ARBA00022801"/>
    </source>
</evidence>
<dbReference type="SMART" id="SM00020">
    <property type="entry name" value="Tryp_SPc"/>
    <property type="match status" value="1"/>
</dbReference>
<keyword evidence="5" id="KW-1015">Disulfide bond</keyword>
<evidence type="ECO:0000256" key="7">
    <source>
        <dbReference type="SAM" id="Phobius"/>
    </source>
</evidence>
<dbReference type="GO" id="GO:0004252">
    <property type="term" value="F:serine-type endopeptidase activity"/>
    <property type="evidence" value="ECO:0007669"/>
    <property type="project" value="InterPro"/>
</dbReference>
<dbReference type="InterPro" id="IPR033116">
    <property type="entry name" value="TRYPSIN_SER"/>
</dbReference>
<dbReference type="Gene3D" id="2.40.10.10">
    <property type="entry name" value="Trypsin-like serine proteases"/>
    <property type="match status" value="1"/>
</dbReference>